<dbReference type="InterPro" id="IPR010865">
    <property type="entry name" value="DUF1499"/>
</dbReference>
<reference evidence="1 2" key="1">
    <citation type="journal article" date="2024" name="Nat. Commun.">
        <title>Phylogenomics reveals the evolutionary origins of lichenization in chlorophyte algae.</title>
        <authorList>
            <person name="Puginier C."/>
            <person name="Libourel C."/>
            <person name="Otte J."/>
            <person name="Skaloud P."/>
            <person name="Haon M."/>
            <person name="Grisel S."/>
            <person name="Petersen M."/>
            <person name="Berrin J.G."/>
            <person name="Delaux P.M."/>
            <person name="Dal Grande F."/>
            <person name="Keller J."/>
        </authorList>
    </citation>
    <scope>NUCLEOTIDE SEQUENCE [LARGE SCALE GENOMIC DNA]</scope>
    <source>
        <strain evidence="1 2">SAG 245.80</strain>
    </source>
</reference>
<proteinExistence type="predicted"/>
<accession>A0AAW1QCW5</accession>
<gene>
    <name evidence="1" type="ORF">WJX81_006791</name>
</gene>
<protein>
    <recommendedName>
        <fullName evidence="3">DUF1499 domain-containing protein</fullName>
    </recommendedName>
</protein>
<dbReference type="EMBL" id="JALJOU010000141">
    <property type="protein sequence ID" value="KAK9818909.1"/>
    <property type="molecule type" value="Genomic_DNA"/>
</dbReference>
<evidence type="ECO:0000313" key="1">
    <source>
        <dbReference type="EMBL" id="KAK9818909.1"/>
    </source>
</evidence>
<dbReference type="Pfam" id="PF07386">
    <property type="entry name" value="DUF1499"/>
    <property type="match status" value="1"/>
</dbReference>
<name>A0AAW1QCW5_9CHLO</name>
<evidence type="ECO:0000313" key="2">
    <source>
        <dbReference type="Proteomes" id="UP001445335"/>
    </source>
</evidence>
<evidence type="ECO:0008006" key="3">
    <source>
        <dbReference type="Google" id="ProtNLM"/>
    </source>
</evidence>
<sequence length="211" mass="22070">MFKIAAGSHSSAAAYAEHWRPDVEARSSGSTSPRPKGWAAGALGLTQRLCWPARALAAWAALLLLVHLLSGDPAIAAFPDACAPAKLDGCSRIAAANPNRTGGLQPLHVVTSRAALLAAARAWMQAQPRVSVLRSDASLVHARAVSFAWGFADDVVVQVRCGANGSMAVLEAQSALRLGRSDFSVNSARLAVLWEHISGEAQRGALPHLPC</sequence>
<keyword evidence="2" id="KW-1185">Reference proteome</keyword>
<comment type="caution">
    <text evidence="1">The sequence shown here is derived from an EMBL/GenBank/DDBJ whole genome shotgun (WGS) entry which is preliminary data.</text>
</comment>
<organism evidence="1 2">
    <name type="scientific">Elliptochloris bilobata</name>
    <dbReference type="NCBI Taxonomy" id="381761"/>
    <lineage>
        <taxon>Eukaryota</taxon>
        <taxon>Viridiplantae</taxon>
        <taxon>Chlorophyta</taxon>
        <taxon>core chlorophytes</taxon>
        <taxon>Trebouxiophyceae</taxon>
        <taxon>Trebouxiophyceae incertae sedis</taxon>
        <taxon>Elliptochloris clade</taxon>
        <taxon>Elliptochloris</taxon>
    </lineage>
</organism>
<dbReference type="Proteomes" id="UP001445335">
    <property type="component" value="Unassembled WGS sequence"/>
</dbReference>
<dbReference type="AlphaFoldDB" id="A0AAW1QCW5"/>